<name>A0A0G3H1B7_9CORY</name>
<reference evidence="3" key="2">
    <citation type="submission" date="2015-05" db="EMBL/GenBank/DDBJ databases">
        <title>Complete genome sequence of Corynebacterium mustelae DSM 45274, isolated from various tissues of a male ferret with lethal sepsis.</title>
        <authorList>
            <person name="Ruckert C."/>
            <person name="Albersmeier A."/>
            <person name="Winkler A."/>
            <person name="Tauch A."/>
        </authorList>
    </citation>
    <scope>NUCLEOTIDE SEQUENCE [LARGE SCALE GENOMIC DNA]</scope>
    <source>
        <strain evidence="3">DSM 45274</strain>
    </source>
</reference>
<dbReference type="InterPro" id="IPR025272">
    <property type="entry name" value="SocA_Panacea"/>
</dbReference>
<evidence type="ECO:0000313" key="2">
    <source>
        <dbReference type="EMBL" id="AKK07184.1"/>
    </source>
</evidence>
<dbReference type="Proteomes" id="UP000035199">
    <property type="component" value="Chromosome"/>
</dbReference>
<dbReference type="OrthoDB" id="9799173at2"/>
<evidence type="ECO:0000259" key="1">
    <source>
        <dbReference type="Pfam" id="PF13274"/>
    </source>
</evidence>
<dbReference type="PATRIC" id="fig|571915.4.peg.3104"/>
<dbReference type="Pfam" id="PF13274">
    <property type="entry name" value="SocA_Panacea"/>
    <property type="match status" value="1"/>
</dbReference>
<feature type="domain" description="Antitoxin SocA-like Panacea" evidence="1">
    <location>
        <begin position="23"/>
        <end position="115"/>
    </location>
</feature>
<gene>
    <name evidence="2" type="ORF">CMUST_14455</name>
</gene>
<sequence length="190" mass="21822">MATVYNVGQLITELVPSIDKMRLYKLCFFSQGWHLAWTGMPLFNEELQAWTMGPVPKSLRDRSDRIADGWIVSFIPNGDSTTLSSYERSVVENVVAFYNAYSSEELSEISHGRAWLEARRGLPHDAKSEQPLSITTIREEFTDRIRSGEPAPTAPAEIFNNTDFNFEDMLETAIEIEKEWHRTFELLAKR</sequence>
<proteinExistence type="predicted"/>
<dbReference type="KEGG" id="cmv:CMUST_14455"/>
<accession>A0A0G3H1B7</accession>
<dbReference type="RefSeq" id="WP_047263066.1">
    <property type="nucleotide sequence ID" value="NZ_CP011542.1"/>
</dbReference>
<evidence type="ECO:0000313" key="3">
    <source>
        <dbReference type="Proteomes" id="UP000035199"/>
    </source>
</evidence>
<dbReference type="EMBL" id="CP011542">
    <property type="protein sequence ID" value="AKK07184.1"/>
    <property type="molecule type" value="Genomic_DNA"/>
</dbReference>
<organism evidence="2 3">
    <name type="scientific">Corynebacterium mustelae</name>
    <dbReference type="NCBI Taxonomy" id="571915"/>
    <lineage>
        <taxon>Bacteria</taxon>
        <taxon>Bacillati</taxon>
        <taxon>Actinomycetota</taxon>
        <taxon>Actinomycetes</taxon>
        <taxon>Mycobacteriales</taxon>
        <taxon>Corynebacteriaceae</taxon>
        <taxon>Corynebacterium</taxon>
    </lineage>
</organism>
<reference evidence="2 3" key="1">
    <citation type="journal article" date="2015" name="Genome Announc.">
        <title>Complete Genome Sequence of the Type Strain Corynebacterium mustelae DSM 45274, Isolated from Various Tissues of a Male Ferret with Lethal Sepsis.</title>
        <authorList>
            <person name="Ruckert C."/>
            <person name="Eimer J."/>
            <person name="Winkler A."/>
            <person name="Tauch A."/>
        </authorList>
    </citation>
    <scope>NUCLEOTIDE SEQUENCE [LARGE SCALE GENOMIC DNA]</scope>
    <source>
        <strain evidence="2 3">DSM 45274</strain>
    </source>
</reference>
<dbReference type="AlphaFoldDB" id="A0A0G3H1B7"/>
<keyword evidence="3" id="KW-1185">Reference proteome</keyword>
<protein>
    <submittedName>
        <fullName evidence="2">Putative phage-associated protein</fullName>
    </submittedName>
</protein>